<name>K2MIR6_9HYPH</name>
<accession>K2MIR6</accession>
<dbReference type="CDD" id="cd13542">
    <property type="entry name" value="PBP2_FutA1_ilke"/>
    <property type="match status" value="1"/>
</dbReference>
<comment type="similarity">
    <text evidence="1">Belongs to the bacterial solute-binding protein 1 family.</text>
</comment>
<protein>
    <submittedName>
        <fullName evidence="5">Extracellular solute-binding protein</fullName>
    </submittedName>
</protein>
<keyword evidence="3" id="KW-0479">Metal-binding</keyword>
<keyword evidence="3" id="KW-0408">Iron</keyword>
<feature type="signal peptide" evidence="4">
    <location>
        <begin position="1"/>
        <end position="31"/>
    </location>
</feature>
<dbReference type="GO" id="GO:0030288">
    <property type="term" value="C:outer membrane-bounded periplasmic space"/>
    <property type="evidence" value="ECO:0007669"/>
    <property type="project" value="TreeGrafter"/>
</dbReference>
<organism evidence="5 6">
    <name type="scientific">Nitratireductor pacificus pht-3B</name>
    <dbReference type="NCBI Taxonomy" id="391937"/>
    <lineage>
        <taxon>Bacteria</taxon>
        <taxon>Pseudomonadati</taxon>
        <taxon>Pseudomonadota</taxon>
        <taxon>Alphaproteobacteria</taxon>
        <taxon>Hyphomicrobiales</taxon>
        <taxon>Phyllobacteriaceae</taxon>
        <taxon>Nitratireductor</taxon>
    </lineage>
</organism>
<dbReference type="EMBL" id="AMRM01000002">
    <property type="protein sequence ID" value="EKF20595.1"/>
    <property type="molecule type" value="Genomic_DNA"/>
</dbReference>
<dbReference type="GO" id="GO:0046872">
    <property type="term" value="F:metal ion binding"/>
    <property type="evidence" value="ECO:0007669"/>
    <property type="project" value="UniProtKB-KW"/>
</dbReference>
<dbReference type="OrthoDB" id="9769567at2"/>
<dbReference type="InterPro" id="IPR026045">
    <property type="entry name" value="Ferric-bd"/>
</dbReference>
<sequence length="352" mass="38268">MFAKKINAAKAGIAALAIAGAFTATLPAAQAEGTVNIYSYRQPALIQPLLDAFTAKTGIKTEVLFLDKGLEDRIAAEGTNSPADVVLTVDIGRLINVKEKGVAQSVDDETVNAEIPAEFRDPEGQWFGVTTRGRVIYASKDRVEQDTITYEELADPKWKGKICMRSGQHNYNLALFASMIAHHGEEKTEEWMKGLKANLARKPDGGDRNQAQSIFAGECDLGIGNTYYVGLMMTNEKEPEQKDWAKAIKVLFPNSGDRGTHVNISGMAMAKNAPNRENALELMRFLASAEAQAIYAETNHEYPVLPGAKVSETVKSFGEIKPDSLPLADIAKYRKAASEMVDRVGLDDGPSS</sequence>
<feature type="binding site" evidence="3">
    <location>
        <position position="228"/>
    </location>
    <ligand>
        <name>Fe cation</name>
        <dbReference type="ChEBI" id="CHEBI:24875"/>
    </ligand>
</feature>
<dbReference type="PIRSF" id="PIRSF002825">
    <property type="entry name" value="CfbpA"/>
    <property type="match status" value="1"/>
</dbReference>
<dbReference type="AlphaFoldDB" id="K2MIR6"/>
<reference evidence="5 6" key="1">
    <citation type="journal article" date="2012" name="J. Bacteriol.">
        <title>Genome Sequence of Nitratireductor pacificus Type Strain pht-3B.</title>
        <authorList>
            <person name="Lai Q."/>
            <person name="Li G."/>
            <person name="Shao Z."/>
        </authorList>
    </citation>
    <scope>NUCLEOTIDE SEQUENCE [LARGE SCALE GENOMIC DNA]</scope>
    <source>
        <strain evidence="6">pht-3B</strain>
    </source>
</reference>
<dbReference type="SUPFAM" id="SSF53850">
    <property type="entry name" value="Periplasmic binding protein-like II"/>
    <property type="match status" value="1"/>
</dbReference>
<dbReference type="Pfam" id="PF13343">
    <property type="entry name" value="SBP_bac_6"/>
    <property type="match status" value="1"/>
</dbReference>
<evidence type="ECO:0000256" key="1">
    <source>
        <dbReference type="ARBA" id="ARBA00008520"/>
    </source>
</evidence>
<comment type="caution">
    <text evidence="5">The sequence shown here is derived from an EMBL/GenBank/DDBJ whole genome shotgun (WGS) entry which is preliminary data.</text>
</comment>
<evidence type="ECO:0000313" key="6">
    <source>
        <dbReference type="Proteomes" id="UP000006786"/>
    </source>
</evidence>
<dbReference type="STRING" id="391937.NA2_02384"/>
<dbReference type="Gene3D" id="3.40.190.10">
    <property type="entry name" value="Periplasmic binding protein-like II"/>
    <property type="match status" value="2"/>
</dbReference>
<dbReference type="PANTHER" id="PTHR30006:SF15">
    <property type="entry name" value="IRON-UTILIZATION PERIPLASMIC PROTEIN"/>
    <property type="match status" value="1"/>
</dbReference>
<dbReference type="eggNOG" id="COG1840">
    <property type="taxonomic scope" value="Bacteria"/>
</dbReference>
<keyword evidence="6" id="KW-1185">Reference proteome</keyword>
<dbReference type="PATRIC" id="fig|391937.3.peg.495"/>
<evidence type="ECO:0000256" key="4">
    <source>
        <dbReference type="SAM" id="SignalP"/>
    </source>
</evidence>
<gene>
    <name evidence="5" type="ORF">NA2_02384</name>
</gene>
<dbReference type="PANTHER" id="PTHR30006">
    <property type="entry name" value="THIAMINE-BINDING PERIPLASMIC PROTEIN-RELATED"/>
    <property type="match status" value="1"/>
</dbReference>
<feature type="chain" id="PRO_5003863658" evidence="4">
    <location>
        <begin position="32"/>
        <end position="352"/>
    </location>
</feature>
<evidence type="ECO:0000313" key="5">
    <source>
        <dbReference type="EMBL" id="EKF20595.1"/>
    </source>
</evidence>
<keyword evidence="2 4" id="KW-0732">Signal</keyword>
<feature type="binding site" evidence="3">
    <location>
        <position position="227"/>
    </location>
    <ligand>
        <name>Fe cation</name>
        <dbReference type="ChEBI" id="CHEBI:24875"/>
    </ligand>
</feature>
<evidence type="ECO:0000256" key="2">
    <source>
        <dbReference type="ARBA" id="ARBA00022729"/>
    </source>
</evidence>
<proteinExistence type="inferred from homology"/>
<evidence type="ECO:0000256" key="3">
    <source>
        <dbReference type="PIRSR" id="PIRSR002825-1"/>
    </source>
</evidence>
<dbReference type="Proteomes" id="UP000006786">
    <property type="component" value="Unassembled WGS sequence"/>
</dbReference>